<dbReference type="Gene3D" id="3.60.10.10">
    <property type="entry name" value="Endonuclease/exonuclease/phosphatase"/>
    <property type="match status" value="1"/>
</dbReference>
<sequence>MGDFNAKIGQPRADEYLIMKSNGYGERNDRGQRLIDFALENKIAILNTYFKRKLNRTWTWRSPNGEYKNEIDYILSNRPGMVQNIDVLNLNFSSDHRPVRATITMSKIKKNRTGFKNKQTVH</sequence>
<accession>A0AAV1KFE4</accession>
<dbReference type="PANTHER" id="PTHR23227">
    <property type="entry name" value="BUCENTAUR RELATED"/>
    <property type="match status" value="1"/>
</dbReference>
<dbReference type="EMBL" id="CAVLGL010000024">
    <property type="protein sequence ID" value="CAK1581279.1"/>
    <property type="molecule type" value="Genomic_DNA"/>
</dbReference>
<comment type="caution">
    <text evidence="1">The sequence shown here is derived from an EMBL/GenBank/DDBJ whole genome shotgun (WGS) entry which is preliminary data.</text>
</comment>
<dbReference type="GO" id="GO:0003824">
    <property type="term" value="F:catalytic activity"/>
    <property type="evidence" value="ECO:0007669"/>
    <property type="project" value="InterPro"/>
</dbReference>
<protein>
    <recommendedName>
        <fullName evidence="3">Craniofacial development protein 2</fullName>
    </recommendedName>
</protein>
<dbReference type="SUPFAM" id="SSF56219">
    <property type="entry name" value="DNase I-like"/>
    <property type="match status" value="1"/>
</dbReference>
<dbReference type="Proteomes" id="UP001314205">
    <property type="component" value="Unassembled WGS sequence"/>
</dbReference>
<dbReference type="PANTHER" id="PTHR23227:SF67">
    <property type="entry name" value="CRANIOFACIAL DEVELOPMENT PROTEIN 2-LIKE"/>
    <property type="match status" value="1"/>
</dbReference>
<keyword evidence="2" id="KW-1185">Reference proteome</keyword>
<evidence type="ECO:0000313" key="1">
    <source>
        <dbReference type="EMBL" id="CAK1581279.1"/>
    </source>
</evidence>
<gene>
    <name evidence="1" type="ORF">PARMNEM_LOCUS2968</name>
</gene>
<reference evidence="1 2" key="1">
    <citation type="submission" date="2023-11" db="EMBL/GenBank/DDBJ databases">
        <authorList>
            <person name="Hedman E."/>
            <person name="Englund M."/>
            <person name="Stromberg M."/>
            <person name="Nyberg Akerstrom W."/>
            <person name="Nylinder S."/>
            <person name="Jareborg N."/>
            <person name="Kallberg Y."/>
            <person name="Kronander E."/>
        </authorList>
    </citation>
    <scope>NUCLEOTIDE SEQUENCE [LARGE SCALE GENOMIC DNA]</scope>
</reference>
<dbReference type="InterPro" id="IPR027124">
    <property type="entry name" value="Swc5/CFDP1/2"/>
</dbReference>
<name>A0AAV1KFE4_9NEOP</name>
<evidence type="ECO:0008006" key="3">
    <source>
        <dbReference type="Google" id="ProtNLM"/>
    </source>
</evidence>
<organism evidence="1 2">
    <name type="scientific">Parnassius mnemosyne</name>
    <name type="common">clouded apollo</name>
    <dbReference type="NCBI Taxonomy" id="213953"/>
    <lineage>
        <taxon>Eukaryota</taxon>
        <taxon>Metazoa</taxon>
        <taxon>Ecdysozoa</taxon>
        <taxon>Arthropoda</taxon>
        <taxon>Hexapoda</taxon>
        <taxon>Insecta</taxon>
        <taxon>Pterygota</taxon>
        <taxon>Neoptera</taxon>
        <taxon>Endopterygota</taxon>
        <taxon>Lepidoptera</taxon>
        <taxon>Glossata</taxon>
        <taxon>Ditrysia</taxon>
        <taxon>Papilionoidea</taxon>
        <taxon>Papilionidae</taxon>
        <taxon>Parnassiinae</taxon>
        <taxon>Parnassini</taxon>
        <taxon>Parnassius</taxon>
        <taxon>Driopa</taxon>
    </lineage>
</organism>
<dbReference type="AlphaFoldDB" id="A0AAV1KFE4"/>
<proteinExistence type="predicted"/>
<dbReference type="InterPro" id="IPR036691">
    <property type="entry name" value="Endo/exonu/phosph_ase_sf"/>
</dbReference>
<evidence type="ECO:0000313" key="2">
    <source>
        <dbReference type="Proteomes" id="UP001314205"/>
    </source>
</evidence>